<dbReference type="InterPro" id="IPR001763">
    <property type="entry name" value="Rhodanese-like_dom"/>
</dbReference>
<feature type="transmembrane region" description="Helical" evidence="1">
    <location>
        <begin position="112"/>
        <end position="131"/>
    </location>
</feature>
<name>A0A1E3W8T2_9HYPH</name>
<proteinExistence type="predicted"/>
<evidence type="ECO:0000313" key="3">
    <source>
        <dbReference type="EMBL" id="ODS02150.1"/>
    </source>
</evidence>
<dbReference type="PANTHER" id="PTHR44086:SF10">
    <property type="entry name" value="THIOSULFATE SULFURTRANSFERASE_RHODANESE-LIKE DOMAIN-CONTAINING PROTEIN 3"/>
    <property type="match status" value="1"/>
</dbReference>
<dbReference type="SMART" id="SM00450">
    <property type="entry name" value="RHOD"/>
    <property type="match status" value="1"/>
</dbReference>
<dbReference type="InterPro" id="IPR036873">
    <property type="entry name" value="Rhodanese-like_dom_sf"/>
</dbReference>
<dbReference type="SUPFAM" id="SSF52821">
    <property type="entry name" value="Rhodanese/Cell cycle control phosphatase"/>
    <property type="match status" value="1"/>
</dbReference>
<keyword evidence="4" id="KW-1185">Reference proteome</keyword>
<dbReference type="Proteomes" id="UP000095042">
    <property type="component" value="Unassembled WGS sequence"/>
</dbReference>
<dbReference type="PANTHER" id="PTHR44086">
    <property type="entry name" value="THIOSULFATE SULFURTRANSFERASE RDL2, MITOCHONDRIAL-RELATED"/>
    <property type="match status" value="1"/>
</dbReference>
<protein>
    <recommendedName>
        <fullName evidence="2">Rhodanese domain-containing protein</fullName>
    </recommendedName>
</protein>
<keyword evidence="1" id="KW-1133">Transmembrane helix</keyword>
<dbReference type="InterPro" id="IPR021309">
    <property type="entry name" value="YgaP-like_TM"/>
</dbReference>
<dbReference type="Pfam" id="PF00581">
    <property type="entry name" value="Rhodanese"/>
    <property type="match status" value="1"/>
</dbReference>
<sequence>MSLPTISAKDAKHLIDRGATLIDIRGADERAREHIPGSHHGPLAQLTDFAGVGAPIIFHCRSGMRTASNAVRLRDSAPCEAYMLEGGLEAWKQAGLPVTTDKSQPIELSRQVMIAAGTLVLTFVLLGAVVAPAFYLLAGLIGAGLVFGGVSGWCGMAKLLEIMPWNRCAAGA</sequence>
<dbReference type="EMBL" id="LPWD01000398">
    <property type="protein sequence ID" value="ODS02150.1"/>
    <property type="molecule type" value="Genomic_DNA"/>
</dbReference>
<dbReference type="GO" id="GO:0004792">
    <property type="term" value="F:thiosulfate-cyanide sulfurtransferase activity"/>
    <property type="evidence" value="ECO:0007669"/>
    <property type="project" value="TreeGrafter"/>
</dbReference>
<evidence type="ECO:0000313" key="4">
    <source>
        <dbReference type="Proteomes" id="UP000095042"/>
    </source>
</evidence>
<dbReference type="AlphaFoldDB" id="A0A1E3W8T2"/>
<keyword evidence="1" id="KW-0472">Membrane</keyword>
<evidence type="ECO:0000259" key="2">
    <source>
        <dbReference type="PROSITE" id="PS50206"/>
    </source>
</evidence>
<comment type="caution">
    <text evidence="3">The sequence shown here is derived from an EMBL/GenBank/DDBJ whole genome shotgun (WGS) entry which is preliminary data.</text>
</comment>
<dbReference type="OrthoDB" id="9807812at2"/>
<dbReference type="Gene3D" id="6.10.140.1340">
    <property type="match status" value="1"/>
</dbReference>
<dbReference type="Gene3D" id="3.40.250.10">
    <property type="entry name" value="Rhodanese-like domain"/>
    <property type="match status" value="1"/>
</dbReference>
<feature type="transmembrane region" description="Helical" evidence="1">
    <location>
        <begin position="137"/>
        <end position="157"/>
    </location>
</feature>
<feature type="domain" description="Rhodanese" evidence="2">
    <location>
        <begin position="15"/>
        <end position="100"/>
    </location>
</feature>
<accession>A0A1E3W8T2</accession>
<dbReference type="RefSeq" id="WP_069624664.1">
    <property type="nucleotide sequence ID" value="NZ_LPWD01000398.1"/>
</dbReference>
<keyword evidence="1" id="KW-0812">Transmembrane</keyword>
<gene>
    <name evidence="3" type="ORF">AUC71_16930</name>
</gene>
<evidence type="ECO:0000256" key="1">
    <source>
        <dbReference type="SAM" id="Phobius"/>
    </source>
</evidence>
<dbReference type="Pfam" id="PF11127">
    <property type="entry name" value="YgaP-like_TM"/>
    <property type="match status" value="1"/>
</dbReference>
<reference evidence="3 4" key="1">
    <citation type="journal article" date="2016" name="Environ. Microbiol.">
        <title>New Methyloceanibacter diversity from North Sea sediments includes methanotroph containing solely the soluble methane monooxygenase.</title>
        <authorList>
            <person name="Vekeman B."/>
            <person name="Kerckhof F.M."/>
            <person name="Cremers G."/>
            <person name="de Vos P."/>
            <person name="Vandamme P."/>
            <person name="Boon N."/>
            <person name="Op den Camp H.J."/>
            <person name="Heylen K."/>
        </authorList>
    </citation>
    <scope>NUCLEOTIDE SEQUENCE [LARGE SCALE GENOMIC DNA]</scope>
    <source>
        <strain evidence="3 4">R-67177</strain>
    </source>
</reference>
<dbReference type="PROSITE" id="PS50206">
    <property type="entry name" value="RHODANESE_3"/>
    <property type="match status" value="1"/>
</dbReference>
<organism evidence="3 4">
    <name type="scientific">Methyloceanibacter marginalis</name>
    <dbReference type="NCBI Taxonomy" id="1774971"/>
    <lineage>
        <taxon>Bacteria</taxon>
        <taxon>Pseudomonadati</taxon>
        <taxon>Pseudomonadota</taxon>
        <taxon>Alphaproteobacteria</taxon>
        <taxon>Hyphomicrobiales</taxon>
        <taxon>Hyphomicrobiaceae</taxon>
        <taxon>Methyloceanibacter</taxon>
    </lineage>
</organism>